<organism evidence="2 3">
    <name type="scientific">Lactiplantibacillus brownii</name>
    <dbReference type="NCBI Taxonomy" id="3069269"/>
    <lineage>
        <taxon>Bacteria</taxon>
        <taxon>Bacillati</taxon>
        <taxon>Bacillota</taxon>
        <taxon>Bacilli</taxon>
        <taxon>Lactobacillales</taxon>
        <taxon>Lactobacillaceae</taxon>
        <taxon>Lactiplantibacillus</taxon>
    </lineage>
</organism>
<feature type="transmembrane region" description="Helical" evidence="1">
    <location>
        <begin position="23"/>
        <end position="42"/>
    </location>
</feature>
<keyword evidence="1" id="KW-1133">Transmembrane helix</keyword>
<sequence>MFAEQHPKISMLFLHEKKSHRELTLTIIGLVLIVGGAIITTIF</sequence>
<dbReference type="EMBL" id="JAVCWF010000001">
    <property type="protein sequence ID" value="MDQ7937397.1"/>
    <property type="molecule type" value="Genomic_DNA"/>
</dbReference>
<accession>A0ABU1A8V9</accession>
<keyword evidence="1" id="KW-0472">Membrane</keyword>
<dbReference type="Proteomes" id="UP001227831">
    <property type="component" value="Unassembled WGS sequence"/>
</dbReference>
<reference evidence="2 3" key="1">
    <citation type="journal article" date="2023" name="Int. J. Syst. Evol. Microbiol.">
        <title>Lactiplantibacillus brownii sp. nov., a novel psychrotolerant species isolated from sauerkraut.</title>
        <authorList>
            <person name="Heng Y.C."/>
            <person name="Silvaraju S."/>
            <person name="Lee J.K.Y."/>
            <person name="Kittelmann S."/>
        </authorList>
    </citation>
    <scope>NUCLEOTIDE SEQUENCE [LARGE SCALE GENOMIC DNA]</scope>
    <source>
        <strain evidence="2 3">WILCCON 0030</strain>
    </source>
</reference>
<keyword evidence="3" id="KW-1185">Reference proteome</keyword>
<name>A0ABU1A8V9_9LACO</name>
<comment type="caution">
    <text evidence="2">The sequence shown here is derived from an EMBL/GenBank/DDBJ whole genome shotgun (WGS) entry which is preliminary data.</text>
</comment>
<evidence type="ECO:0000313" key="3">
    <source>
        <dbReference type="Proteomes" id="UP001227831"/>
    </source>
</evidence>
<proteinExistence type="predicted"/>
<protein>
    <submittedName>
        <fullName evidence="2">Uncharacterized protein</fullName>
    </submittedName>
</protein>
<gene>
    <name evidence="2" type="ORF">RA086_07120</name>
</gene>
<keyword evidence="1" id="KW-0812">Transmembrane</keyword>
<evidence type="ECO:0000256" key="1">
    <source>
        <dbReference type="SAM" id="Phobius"/>
    </source>
</evidence>
<dbReference type="RefSeq" id="WP_308703146.1">
    <property type="nucleotide sequence ID" value="NZ_JAVCWF010000001.1"/>
</dbReference>
<evidence type="ECO:0000313" key="2">
    <source>
        <dbReference type="EMBL" id="MDQ7937397.1"/>
    </source>
</evidence>